<accession>A0A699ITA6</accession>
<feature type="region of interest" description="Disordered" evidence="1">
    <location>
        <begin position="315"/>
        <end position="399"/>
    </location>
</feature>
<sequence length="436" mass="50044">MNSYETEHAIARDEGWVPSAKRVKISPTNARLETSVKQKEETFQIVINLIMHSTCFKAFTISADVPEIFMKILDICLRKEGEDFTEVQNDEDTLTFLVDLGYTGSLHKENVDHPTLIWEDIAYQIDHKKENKSRREIMPYPRFTKVIINYFLSKHKSLKKPKFRHYHTIKDDDIVSRLKYVRIREDYQEYGLSIPETMMNVDIIESESYQRFLLYSSGLIPPKKSRGKEPLFRKKTSRRKVVKKKATISTADNIIPDLDLALKLDKSISLNEAEEEAAARQVHATHARIMSQKLKGVQKLTPKEQEVADIMKALKESKKTSRRHPGTGGSDKGTGMVPGVPDESIVVFDSSSEGTGTKPGVLDEEKVILEWGSDEESERSDKDSDAEKEDEKTESDSKDIYKYKIKVRKDVDEEIKDADNAECENKEKEVIYNETK</sequence>
<proteinExistence type="predicted"/>
<protein>
    <submittedName>
        <fullName evidence="2">Uncharacterized protein</fullName>
    </submittedName>
</protein>
<evidence type="ECO:0000256" key="1">
    <source>
        <dbReference type="SAM" id="MobiDB-lite"/>
    </source>
</evidence>
<comment type="caution">
    <text evidence="2">The sequence shown here is derived from an EMBL/GenBank/DDBJ whole genome shotgun (WGS) entry which is preliminary data.</text>
</comment>
<feature type="compositionally biased region" description="Basic and acidic residues" evidence="1">
    <location>
        <begin position="379"/>
        <end position="399"/>
    </location>
</feature>
<evidence type="ECO:0000313" key="2">
    <source>
        <dbReference type="EMBL" id="GEZ82866.1"/>
    </source>
</evidence>
<dbReference type="AlphaFoldDB" id="A0A699ITA6"/>
<dbReference type="EMBL" id="BKCJ010329153">
    <property type="protein sequence ID" value="GEZ82866.1"/>
    <property type="molecule type" value="Genomic_DNA"/>
</dbReference>
<organism evidence="2">
    <name type="scientific">Tanacetum cinerariifolium</name>
    <name type="common">Dalmatian daisy</name>
    <name type="synonym">Chrysanthemum cinerariifolium</name>
    <dbReference type="NCBI Taxonomy" id="118510"/>
    <lineage>
        <taxon>Eukaryota</taxon>
        <taxon>Viridiplantae</taxon>
        <taxon>Streptophyta</taxon>
        <taxon>Embryophyta</taxon>
        <taxon>Tracheophyta</taxon>
        <taxon>Spermatophyta</taxon>
        <taxon>Magnoliopsida</taxon>
        <taxon>eudicotyledons</taxon>
        <taxon>Gunneridae</taxon>
        <taxon>Pentapetalae</taxon>
        <taxon>asterids</taxon>
        <taxon>campanulids</taxon>
        <taxon>Asterales</taxon>
        <taxon>Asteraceae</taxon>
        <taxon>Asteroideae</taxon>
        <taxon>Anthemideae</taxon>
        <taxon>Anthemidinae</taxon>
        <taxon>Tanacetum</taxon>
    </lineage>
</organism>
<reference evidence="2" key="1">
    <citation type="journal article" date="2019" name="Sci. Rep.">
        <title>Draft genome of Tanacetum cinerariifolium, the natural source of mosquito coil.</title>
        <authorList>
            <person name="Yamashiro T."/>
            <person name="Shiraishi A."/>
            <person name="Satake H."/>
            <person name="Nakayama K."/>
        </authorList>
    </citation>
    <scope>NUCLEOTIDE SEQUENCE</scope>
</reference>
<gene>
    <name evidence="2" type="ORF">Tci_554839</name>
</gene>
<name>A0A699ITA6_TANCI</name>